<dbReference type="SMART" id="SM00079">
    <property type="entry name" value="PBPe"/>
    <property type="match status" value="1"/>
</dbReference>
<evidence type="ECO:0008006" key="19">
    <source>
        <dbReference type="Google" id="ProtNLM"/>
    </source>
</evidence>
<keyword evidence="5 13" id="KW-1133">Transmembrane helix</keyword>
<keyword evidence="8" id="KW-0675">Receptor</keyword>
<keyword evidence="2" id="KW-0813">Transport</keyword>
<sequence>MLTSFSDLIDYLSAVSVTVTTVNCADLPFMKRNRVLLQNLAIFIVDCAPISVLSLLARARFSDLDLLGPHYLWLLVDGHGALEERDLVSGSLLLEGDNVAILKSNRKNMSRTAELNVNPRKESQFSISSYTQGANGVMYMSPVGSWGYPTGLHFFYFLFPMMHQGFNNRQFRVTAVQRFPFTIKYGEGNWSGLCFEIIDELARVLNFSYIVIEPPEQDRHFGIVVNGSNSFNGMIGMLQRKEVDFGVGHFSVIEERQEVVDFTPTFLIDHYIILLRRPNLSQSQIFICFGPFTNEVWLCVAASVILVGAIYHLMCKFHPLSPGDKRGACDWSISTLQVFGAMMQQGMAYVPVFSSGRVLIGLWWFYTIVVVATYNGNLIAFLTAPKVVVPINTIADLVQSDIGFGTTRYAALHGVLKESEHPDMKTLWNRIKDNQDYYLMNNEIEGIRKTHGDSNYAFLLEESYFTSLRTRNSSVSELVCDFVRAEEYFFRSMYAFPFQKDSPYLKRISVGLLRIIEAGLMERWKRKWSTSVTPCNGLERTAEQTNISLAEAQGAFYVLGIGLMCSFFSLMLEYLFSTYILKHCSWSSFKNKLLRKKQPVNLEKKSYAVPAPRSYPRDIHSPSTSDCHSNSHIDSHTDSHTDQVQRPSLSDNISECDSSVDVAAIDQVDLQSPRAQFKTLVVHDCHNVLLRSRSCSIHLNDGDVEQERGDGDSGIAGDVTTIKSHRVLIEVDDESKKEIDKESIPMKITIIGCIDDEDDSSQQSSIVTYL</sequence>
<dbReference type="Proteomes" id="UP000014760">
    <property type="component" value="Unassembled WGS sequence"/>
</dbReference>
<evidence type="ECO:0000256" key="10">
    <source>
        <dbReference type="ARBA" id="ARBA00023286"/>
    </source>
</evidence>
<dbReference type="InterPro" id="IPR019594">
    <property type="entry name" value="Glu/Gly-bd"/>
</dbReference>
<feature type="transmembrane region" description="Helical" evidence="13">
    <location>
        <begin position="554"/>
        <end position="576"/>
    </location>
</feature>
<organism evidence="16">
    <name type="scientific">Capitella teleta</name>
    <name type="common">Polychaete worm</name>
    <dbReference type="NCBI Taxonomy" id="283909"/>
    <lineage>
        <taxon>Eukaryota</taxon>
        <taxon>Metazoa</taxon>
        <taxon>Spiralia</taxon>
        <taxon>Lophotrochozoa</taxon>
        <taxon>Annelida</taxon>
        <taxon>Polychaeta</taxon>
        <taxon>Sedentaria</taxon>
        <taxon>Scolecida</taxon>
        <taxon>Capitellidae</taxon>
        <taxon>Capitella</taxon>
    </lineage>
</organism>
<feature type="domain" description="Ionotropic glutamate receptor C-terminal" evidence="14">
    <location>
        <begin position="170"/>
        <end position="531"/>
    </location>
</feature>
<feature type="region of interest" description="Disordered" evidence="12">
    <location>
        <begin position="611"/>
        <end position="650"/>
    </location>
</feature>
<keyword evidence="10" id="KW-1071">Ligand-gated ion channel</keyword>
<dbReference type="SUPFAM" id="SSF53850">
    <property type="entry name" value="Periplasmic binding protein-like II"/>
    <property type="match status" value="1"/>
</dbReference>
<evidence type="ECO:0000256" key="6">
    <source>
        <dbReference type="ARBA" id="ARBA00023065"/>
    </source>
</evidence>
<evidence type="ECO:0000313" key="16">
    <source>
        <dbReference type="EMBL" id="ELU17082.1"/>
    </source>
</evidence>
<evidence type="ECO:0000259" key="14">
    <source>
        <dbReference type="SMART" id="SM00079"/>
    </source>
</evidence>
<evidence type="ECO:0000256" key="7">
    <source>
        <dbReference type="ARBA" id="ARBA00023136"/>
    </source>
</evidence>
<evidence type="ECO:0000256" key="9">
    <source>
        <dbReference type="ARBA" id="ARBA00023180"/>
    </source>
</evidence>
<dbReference type="GO" id="GO:0050906">
    <property type="term" value="P:detection of stimulus involved in sensory perception"/>
    <property type="evidence" value="ECO:0007669"/>
    <property type="project" value="UniProtKB-ARBA"/>
</dbReference>
<dbReference type="EnsemblMetazoa" id="CapteT194620">
    <property type="protein sequence ID" value="CapteP194620"/>
    <property type="gene ID" value="CapteG194620"/>
</dbReference>
<dbReference type="InterPro" id="IPR052192">
    <property type="entry name" value="Insect_Ionotropic_Sensory_Rcpt"/>
</dbReference>
<evidence type="ECO:0000256" key="4">
    <source>
        <dbReference type="ARBA" id="ARBA00022692"/>
    </source>
</evidence>
<reference evidence="18" key="1">
    <citation type="submission" date="2012-12" db="EMBL/GenBank/DDBJ databases">
        <authorList>
            <person name="Hellsten U."/>
            <person name="Grimwood J."/>
            <person name="Chapman J.A."/>
            <person name="Shapiro H."/>
            <person name="Aerts A."/>
            <person name="Otillar R.P."/>
            <person name="Terry A.Y."/>
            <person name="Boore J.L."/>
            <person name="Simakov O."/>
            <person name="Marletaz F."/>
            <person name="Cho S.-J."/>
            <person name="Edsinger-Gonzales E."/>
            <person name="Havlak P."/>
            <person name="Kuo D.-H."/>
            <person name="Larsson T."/>
            <person name="Lv J."/>
            <person name="Arendt D."/>
            <person name="Savage R."/>
            <person name="Osoegawa K."/>
            <person name="de Jong P."/>
            <person name="Lindberg D.R."/>
            <person name="Seaver E.C."/>
            <person name="Weisblat D.A."/>
            <person name="Putnam N.H."/>
            <person name="Grigoriev I.V."/>
            <person name="Rokhsar D.S."/>
        </authorList>
    </citation>
    <scope>NUCLEOTIDE SEQUENCE</scope>
    <source>
        <strain evidence="18">I ESC-2004</strain>
    </source>
</reference>
<reference evidence="16 18" key="2">
    <citation type="journal article" date="2013" name="Nature">
        <title>Insights into bilaterian evolution from three spiralian genomes.</title>
        <authorList>
            <person name="Simakov O."/>
            <person name="Marletaz F."/>
            <person name="Cho S.J."/>
            <person name="Edsinger-Gonzales E."/>
            <person name="Havlak P."/>
            <person name="Hellsten U."/>
            <person name="Kuo D.H."/>
            <person name="Larsson T."/>
            <person name="Lv J."/>
            <person name="Arendt D."/>
            <person name="Savage R."/>
            <person name="Osoegawa K."/>
            <person name="de Jong P."/>
            <person name="Grimwood J."/>
            <person name="Chapman J.A."/>
            <person name="Shapiro H."/>
            <person name="Aerts A."/>
            <person name="Otillar R.P."/>
            <person name="Terry A.Y."/>
            <person name="Boore J.L."/>
            <person name="Grigoriev I.V."/>
            <person name="Lindberg D.R."/>
            <person name="Seaver E.C."/>
            <person name="Weisblat D.A."/>
            <person name="Putnam N.H."/>
            <person name="Rokhsar D.S."/>
        </authorList>
    </citation>
    <scope>NUCLEOTIDE SEQUENCE</scope>
    <source>
        <strain evidence="16 18">I ESC-2004</strain>
    </source>
</reference>
<evidence type="ECO:0000256" key="5">
    <source>
        <dbReference type="ARBA" id="ARBA00022989"/>
    </source>
</evidence>
<keyword evidence="9" id="KW-0325">Glycoprotein</keyword>
<comment type="subcellular location">
    <subcellularLocation>
        <location evidence="1">Cell membrane</location>
        <topology evidence="1">Multi-pass membrane protein</topology>
    </subcellularLocation>
</comment>
<evidence type="ECO:0000256" key="12">
    <source>
        <dbReference type="SAM" id="MobiDB-lite"/>
    </source>
</evidence>
<dbReference type="Gene3D" id="1.10.287.70">
    <property type="match status" value="1"/>
</dbReference>
<feature type="compositionally biased region" description="Basic and acidic residues" evidence="12">
    <location>
        <begin position="629"/>
        <end position="643"/>
    </location>
</feature>
<dbReference type="InterPro" id="IPR001320">
    <property type="entry name" value="Iontro_rcpt_C"/>
</dbReference>
<dbReference type="SMART" id="SM00918">
    <property type="entry name" value="Lig_chan-Glu_bd"/>
    <property type="match status" value="1"/>
</dbReference>
<keyword evidence="11" id="KW-0407">Ion channel</keyword>
<dbReference type="EMBL" id="AMQN01017091">
    <property type="status" value="NOT_ANNOTATED_CDS"/>
    <property type="molecule type" value="Genomic_DNA"/>
</dbReference>
<evidence type="ECO:0000259" key="15">
    <source>
        <dbReference type="SMART" id="SM00918"/>
    </source>
</evidence>
<evidence type="ECO:0000256" key="1">
    <source>
        <dbReference type="ARBA" id="ARBA00004651"/>
    </source>
</evidence>
<dbReference type="PANTHER" id="PTHR42643:SF24">
    <property type="entry name" value="IONOTROPIC RECEPTOR 60A"/>
    <property type="match status" value="1"/>
</dbReference>
<feature type="domain" description="Ionotropic glutamate receptor L-glutamate and glycine-binding" evidence="15">
    <location>
        <begin position="180"/>
        <end position="240"/>
    </location>
</feature>
<keyword evidence="6" id="KW-0406">Ion transport</keyword>
<dbReference type="Gene3D" id="3.40.190.10">
    <property type="entry name" value="Periplasmic binding protein-like II"/>
    <property type="match status" value="1"/>
</dbReference>
<dbReference type="HOGENOM" id="CLU_363002_0_0_1"/>
<feature type="transmembrane region" description="Helical" evidence="13">
    <location>
        <begin position="362"/>
        <end position="384"/>
    </location>
</feature>
<dbReference type="Pfam" id="PF10613">
    <property type="entry name" value="Lig_chan-Glu_bd"/>
    <property type="match status" value="1"/>
</dbReference>
<dbReference type="Pfam" id="PF00060">
    <property type="entry name" value="Lig_chan"/>
    <property type="match status" value="1"/>
</dbReference>
<evidence type="ECO:0000313" key="18">
    <source>
        <dbReference type="Proteomes" id="UP000014760"/>
    </source>
</evidence>
<accession>R7VES1</accession>
<gene>
    <name evidence="16" type="ORF">CAPTEDRAFT_194620</name>
</gene>
<keyword evidence="3" id="KW-1003">Cell membrane</keyword>
<evidence type="ECO:0000256" key="3">
    <source>
        <dbReference type="ARBA" id="ARBA00022475"/>
    </source>
</evidence>
<name>R7VES1_CAPTE</name>
<evidence type="ECO:0000256" key="2">
    <source>
        <dbReference type="ARBA" id="ARBA00022448"/>
    </source>
</evidence>
<dbReference type="OrthoDB" id="5984008at2759"/>
<evidence type="ECO:0000256" key="11">
    <source>
        <dbReference type="ARBA" id="ARBA00023303"/>
    </source>
</evidence>
<feature type="transmembrane region" description="Helical" evidence="13">
    <location>
        <begin position="36"/>
        <end position="57"/>
    </location>
</feature>
<dbReference type="GO" id="GO:0015276">
    <property type="term" value="F:ligand-gated monoatomic ion channel activity"/>
    <property type="evidence" value="ECO:0007669"/>
    <property type="project" value="InterPro"/>
</dbReference>
<evidence type="ECO:0000256" key="8">
    <source>
        <dbReference type="ARBA" id="ARBA00023170"/>
    </source>
</evidence>
<evidence type="ECO:0000256" key="13">
    <source>
        <dbReference type="SAM" id="Phobius"/>
    </source>
</evidence>
<keyword evidence="4 13" id="KW-0812">Transmembrane</keyword>
<dbReference type="AlphaFoldDB" id="R7VES1"/>
<keyword evidence="7 13" id="KW-0472">Membrane</keyword>
<dbReference type="OMA" id="LHIMEEC"/>
<protein>
    <recommendedName>
        <fullName evidence="19">Ionotropic glutamate receptor C-terminal domain-containing protein</fullName>
    </recommendedName>
</protein>
<reference evidence="17" key="3">
    <citation type="submission" date="2015-06" db="UniProtKB">
        <authorList>
            <consortium name="EnsemblMetazoa"/>
        </authorList>
    </citation>
    <scope>IDENTIFICATION</scope>
</reference>
<dbReference type="STRING" id="283909.R7VES1"/>
<feature type="transmembrane region" description="Helical" evidence="13">
    <location>
        <begin position="285"/>
        <end position="311"/>
    </location>
</feature>
<evidence type="ECO:0000313" key="17">
    <source>
        <dbReference type="EnsemblMetazoa" id="CapteP194620"/>
    </source>
</evidence>
<dbReference type="GO" id="GO:0005886">
    <property type="term" value="C:plasma membrane"/>
    <property type="evidence" value="ECO:0007669"/>
    <property type="project" value="UniProtKB-SubCell"/>
</dbReference>
<dbReference type="EMBL" id="KB292707">
    <property type="protein sequence ID" value="ELU17082.1"/>
    <property type="molecule type" value="Genomic_DNA"/>
</dbReference>
<dbReference type="PANTHER" id="PTHR42643">
    <property type="entry name" value="IONOTROPIC RECEPTOR 20A-RELATED"/>
    <property type="match status" value="1"/>
</dbReference>
<proteinExistence type="predicted"/>
<keyword evidence="18" id="KW-1185">Reference proteome</keyword>